<name>A0AB34JGB1_PRYPA</name>
<dbReference type="EMBL" id="JBGBPQ010000008">
    <property type="protein sequence ID" value="KAL1521025.1"/>
    <property type="molecule type" value="Genomic_DNA"/>
</dbReference>
<keyword evidence="3" id="KW-1185">Reference proteome</keyword>
<organism evidence="2 3">
    <name type="scientific">Prymnesium parvum</name>
    <name type="common">Toxic golden alga</name>
    <dbReference type="NCBI Taxonomy" id="97485"/>
    <lineage>
        <taxon>Eukaryota</taxon>
        <taxon>Haptista</taxon>
        <taxon>Haptophyta</taxon>
        <taxon>Prymnesiophyceae</taxon>
        <taxon>Prymnesiales</taxon>
        <taxon>Prymnesiaceae</taxon>
        <taxon>Prymnesium</taxon>
    </lineage>
</organism>
<gene>
    <name evidence="2" type="ORF">AB1Y20_022580</name>
</gene>
<comment type="caution">
    <text evidence="2">The sequence shown here is derived from an EMBL/GenBank/DDBJ whole genome shotgun (WGS) entry which is preliminary data.</text>
</comment>
<dbReference type="Proteomes" id="UP001515480">
    <property type="component" value="Unassembled WGS sequence"/>
</dbReference>
<accession>A0AB34JGB1</accession>
<feature type="region of interest" description="Disordered" evidence="1">
    <location>
        <begin position="88"/>
        <end position="109"/>
    </location>
</feature>
<dbReference type="AlphaFoldDB" id="A0AB34JGB1"/>
<reference evidence="2 3" key="1">
    <citation type="journal article" date="2024" name="Science">
        <title>Giant polyketide synthase enzymes in the biosynthesis of giant marine polyether toxins.</title>
        <authorList>
            <person name="Fallon T.R."/>
            <person name="Shende V.V."/>
            <person name="Wierzbicki I.H."/>
            <person name="Pendleton A.L."/>
            <person name="Watervoot N.F."/>
            <person name="Auber R.P."/>
            <person name="Gonzalez D.J."/>
            <person name="Wisecaver J.H."/>
            <person name="Moore B.S."/>
        </authorList>
    </citation>
    <scope>NUCLEOTIDE SEQUENCE [LARGE SCALE GENOMIC DNA]</scope>
    <source>
        <strain evidence="2 3">12B1</strain>
    </source>
</reference>
<proteinExistence type="predicted"/>
<evidence type="ECO:0000313" key="3">
    <source>
        <dbReference type="Proteomes" id="UP001515480"/>
    </source>
</evidence>
<protein>
    <submittedName>
        <fullName evidence="2">Uncharacterized protein</fullName>
    </submittedName>
</protein>
<evidence type="ECO:0000313" key="2">
    <source>
        <dbReference type="EMBL" id="KAL1521025.1"/>
    </source>
</evidence>
<evidence type="ECO:0000256" key="1">
    <source>
        <dbReference type="SAM" id="MobiDB-lite"/>
    </source>
</evidence>
<sequence length="138" mass="14525">MEAAVQVVRAREEEGWGVGRLAVEKREGAKRAAGAEEMGGSAVAQEAAEGWVEAVLELAMEAEVTGEAGVEGVGLVLEAMATAEEKVAPQGRVREADEGRGAEVQVEAKKGQARRAKGWEMEAVKGRGAEVQVQALRE</sequence>